<proteinExistence type="predicted"/>
<keyword evidence="2" id="KW-1185">Reference proteome</keyword>
<comment type="caution">
    <text evidence="1">The sequence shown here is derived from an EMBL/GenBank/DDBJ whole genome shotgun (WGS) entry which is preliminary data.</text>
</comment>
<dbReference type="EMBL" id="VWPK01000046">
    <property type="protein sequence ID" value="KAA5609662.1"/>
    <property type="molecule type" value="Genomic_DNA"/>
</dbReference>
<gene>
    <name evidence="1" type="ORF">F1189_23150</name>
</gene>
<sequence length="131" mass="14518">MALTAQQIADTRHYMGYSVAGDDASRPWRELAYSNVSYMGLSLDYRLAHLSAEEEARLTGFFLVNLAAREQEIQDAAGNLDTAAAAVWTHNLNEITDRRALFNALRLELCRFLGFPPGSGLQQAGNKLIRS</sequence>
<dbReference type="Proteomes" id="UP000325255">
    <property type="component" value="Unassembled WGS sequence"/>
</dbReference>
<dbReference type="AlphaFoldDB" id="A0A5M6IN29"/>
<evidence type="ECO:0000313" key="2">
    <source>
        <dbReference type="Proteomes" id="UP000325255"/>
    </source>
</evidence>
<name>A0A5M6IN29_9PROT</name>
<protein>
    <submittedName>
        <fullName evidence="1">Uncharacterized protein</fullName>
    </submittedName>
</protein>
<reference evidence="1 2" key="1">
    <citation type="submission" date="2019-09" db="EMBL/GenBank/DDBJ databases">
        <title>Genome sequence of Rhodovastum atsumiense, a diverse member of the Acetobacteraceae family of non-sulfur purple photosynthetic bacteria.</title>
        <authorList>
            <person name="Meyer T."/>
            <person name="Kyndt J."/>
        </authorList>
    </citation>
    <scope>NUCLEOTIDE SEQUENCE [LARGE SCALE GENOMIC DNA]</scope>
    <source>
        <strain evidence="1 2">DSM 21279</strain>
    </source>
</reference>
<organism evidence="1 2">
    <name type="scientific">Rhodovastum atsumiense</name>
    <dbReference type="NCBI Taxonomy" id="504468"/>
    <lineage>
        <taxon>Bacteria</taxon>
        <taxon>Pseudomonadati</taxon>
        <taxon>Pseudomonadota</taxon>
        <taxon>Alphaproteobacteria</taxon>
        <taxon>Acetobacterales</taxon>
        <taxon>Acetobacteraceae</taxon>
        <taxon>Rhodovastum</taxon>
    </lineage>
</organism>
<dbReference type="OrthoDB" id="8593911at2"/>
<dbReference type="RefSeq" id="WP_150043287.1">
    <property type="nucleotide sequence ID" value="NZ_OW485608.1"/>
</dbReference>
<accession>A0A5M6IN29</accession>
<evidence type="ECO:0000313" key="1">
    <source>
        <dbReference type="EMBL" id="KAA5609662.1"/>
    </source>
</evidence>